<gene>
    <name evidence="2" type="ORF">H3Z82_00315</name>
</gene>
<feature type="signal peptide" evidence="1">
    <location>
        <begin position="1"/>
        <end position="19"/>
    </location>
</feature>
<accession>A0A7W2M1T8</accession>
<dbReference type="InterPro" id="IPR013078">
    <property type="entry name" value="His_Pase_superF_clade-1"/>
</dbReference>
<comment type="caution">
    <text evidence="2">The sequence shown here is derived from an EMBL/GenBank/DDBJ whole genome shotgun (WGS) entry which is preliminary data.</text>
</comment>
<evidence type="ECO:0000256" key="1">
    <source>
        <dbReference type="SAM" id="SignalP"/>
    </source>
</evidence>
<proteinExistence type="predicted"/>
<dbReference type="SUPFAM" id="SSF53254">
    <property type="entry name" value="Phosphoglycerate mutase-like"/>
    <property type="match status" value="1"/>
</dbReference>
<reference evidence="2 3" key="1">
    <citation type="submission" date="2020-07" db="EMBL/GenBank/DDBJ databases">
        <title>Bacterium isolated from marine sediment.</title>
        <authorList>
            <person name="Shang D."/>
        </authorList>
    </citation>
    <scope>NUCLEOTIDE SEQUENCE [LARGE SCALE GENOMIC DNA]</scope>
    <source>
        <strain evidence="2 3">F6074</strain>
    </source>
</reference>
<dbReference type="CDD" id="cd07067">
    <property type="entry name" value="HP_PGM_like"/>
    <property type="match status" value="1"/>
</dbReference>
<evidence type="ECO:0000313" key="2">
    <source>
        <dbReference type="EMBL" id="MBA6151162.1"/>
    </source>
</evidence>
<name>A0A7W2M1T8_9FLAO</name>
<sequence>MIRYLIIICVTLLATNAFAQEETHSEITTYYFIRHAEKDRSDPTEKDAHLTEEGHQRAQNWSIIFQNVPFDAIYSTNFNRTKETAQPTADNNRLEINTYPVTNSYDDTFIKATKGKTILVVGHSNTIPDFVNNVIGHEKYNDIEDTNNGNLFIITIIDGVSSDMLLTIN</sequence>
<dbReference type="InterPro" id="IPR029033">
    <property type="entry name" value="His_PPase_superfam"/>
</dbReference>
<feature type="chain" id="PRO_5031263436" evidence="1">
    <location>
        <begin position="20"/>
        <end position="169"/>
    </location>
</feature>
<keyword evidence="1" id="KW-0732">Signal</keyword>
<keyword evidence="3" id="KW-1185">Reference proteome</keyword>
<dbReference type="Gene3D" id="3.40.50.1240">
    <property type="entry name" value="Phosphoglycerate mutase-like"/>
    <property type="match status" value="1"/>
</dbReference>
<evidence type="ECO:0000313" key="3">
    <source>
        <dbReference type="Proteomes" id="UP000541857"/>
    </source>
</evidence>
<protein>
    <submittedName>
        <fullName evidence="2">Histidine phosphatase family protein</fullName>
    </submittedName>
</protein>
<dbReference type="Pfam" id="PF00300">
    <property type="entry name" value="His_Phos_1"/>
    <property type="match status" value="1"/>
</dbReference>
<organism evidence="2 3">
    <name type="scientific">Gelidibacter maritimus</name>
    <dbReference type="NCBI Taxonomy" id="2761487"/>
    <lineage>
        <taxon>Bacteria</taxon>
        <taxon>Pseudomonadati</taxon>
        <taxon>Bacteroidota</taxon>
        <taxon>Flavobacteriia</taxon>
        <taxon>Flavobacteriales</taxon>
        <taxon>Flavobacteriaceae</taxon>
        <taxon>Gelidibacter</taxon>
    </lineage>
</organism>
<dbReference type="AlphaFoldDB" id="A0A7W2M1T8"/>
<dbReference type="EMBL" id="JACGLT010000001">
    <property type="protein sequence ID" value="MBA6151162.1"/>
    <property type="molecule type" value="Genomic_DNA"/>
</dbReference>
<dbReference type="Proteomes" id="UP000541857">
    <property type="component" value="Unassembled WGS sequence"/>
</dbReference>
<dbReference type="RefSeq" id="WP_182201883.1">
    <property type="nucleotide sequence ID" value="NZ_JACGLT010000001.1"/>
</dbReference>